<dbReference type="EMBL" id="JBBXMP010000005">
    <property type="protein sequence ID" value="KAL0070803.1"/>
    <property type="molecule type" value="Genomic_DNA"/>
</dbReference>
<name>A0ABR3ACT8_9AGAR</name>
<dbReference type="Proteomes" id="UP001437256">
    <property type="component" value="Unassembled WGS sequence"/>
</dbReference>
<gene>
    <name evidence="1" type="ORF">AAF712_002024</name>
</gene>
<comment type="caution">
    <text evidence="1">The sequence shown here is derived from an EMBL/GenBank/DDBJ whole genome shotgun (WGS) entry which is preliminary data.</text>
</comment>
<organism evidence="1 2">
    <name type="scientific">Marasmius tenuissimus</name>
    <dbReference type="NCBI Taxonomy" id="585030"/>
    <lineage>
        <taxon>Eukaryota</taxon>
        <taxon>Fungi</taxon>
        <taxon>Dikarya</taxon>
        <taxon>Basidiomycota</taxon>
        <taxon>Agaricomycotina</taxon>
        <taxon>Agaricomycetes</taxon>
        <taxon>Agaricomycetidae</taxon>
        <taxon>Agaricales</taxon>
        <taxon>Marasmiineae</taxon>
        <taxon>Marasmiaceae</taxon>
        <taxon>Marasmius</taxon>
    </lineage>
</organism>
<evidence type="ECO:0000313" key="1">
    <source>
        <dbReference type="EMBL" id="KAL0070803.1"/>
    </source>
</evidence>
<keyword evidence="2" id="KW-1185">Reference proteome</keyword>
<accession>A0ABR3ACT8</accession>
<reference evidence="1 2" key="1">
    <citation type="submission" date="2024-05" db="EMBL/GenBank/DDBJ databases">
        <title>A draft genome resource for the thread blight pathogen Marasmius tenuissimus strain MS-2.</title>
        <authorList>
            <person name="Yulfo-Soto G.E."/>
            <person name="Baruah I.K."/>
            <person name="Amoako-Attah I."/>
            <person name="Bukari Y."/>
            <person name="Meinhardt L.W."/>
            <person name="Bailey B.A."/>
            <person name="Cohen S.P."/>
        </authorList>
    </citation>
    <scope>NUCLEOTIDE SEQUENCE [LARGE SCALE GENOMIC DNA]</scope>
    <source>
        <strain evidence="1 2">MS-2</strain>
    </source>
</reference>
<protein>
    <submittedName>
        <fullName evidence="1">Uncharacterized protein</fullName>
    </submittedName>
</protein>
<sequence>MLEQHQRAWNTFTWSSSRTHNLLSTHAWELAGGVLGLCDTGNVLKFDRLPSAYRGIEQEEWNFRLDELETIEDFAFDPSQNLLVVLTRHATERRYCIDAHMLTLESGRPHLSTTHMKQRVFERKIDGESPEFDIRIFKNRLGILIVSVNDESANELVVWDWYEGRVALVSYLGISDCPLLLSTLQRTDGLASFAFLNENLVVFTPIVDSNYLGDVTVVDLDCENSDSSILLHFKLPPFPDLHSVVIHSETHSPTSLGRREVPFGVSQRDRLLVFECHLYSKDVAILAPLSTILRHVEDARSTRGLVLAWEDWGRDGTRLVSATLPDIWVCYVHGLRAVLLDCAGGQPPVSGTRFSLYDLNPLASQRNHHEVERLKPAQDPEGGIPRTNAPCRVLSGLVPDTLPSSIMLSEDALLVVSVSA</sequence>
<proteinExistence type="predicted"/>
<evidence type="ECO:0000313" key="2">
    <source>
        <dbReference type="Proteomes" id="UP001437256"/>
    </source>
</evidence>